<proteinExistence type="predicted"/>
<gene>
    <name evidence="2" type="ORF">BRAD3257_6966</name>
</gene>
<evidence type="ECO:0000313" key="2">
    <source>
        <dbReference type="EMBL" id="SPP97827.1"/>
    </source>
</evidence>
<accession>A0A2U3Q8W3</accession>
<name>A0A2U3Q8W3_9BRAD</name>
<evidence type="ECO:0000256" key="1">
    <source>
        <dbReference type="SAM" id="MobiDB-lite"/>
    </source>
</evidence>
<dbReference type="AlphaFoldDB" id="A0A2U3Q8W3"/>
<organism evidence="2 3">
    <name type="scientific">Bradyrhizobium vignae</name>
    <dbReference type="NCBI Taxonomy" id="1549949"/>
    <lineage>
        <taxon>Bacteria</taxon>
        <taxon>Pseudomonadati</taxon>
        <taxon>Pseudomonadota</taxon>
        <taxon>Alphaproteobacteria</taxon>
        <taxon>Hyphomicrobiales</taxon>
        <taxon>Nitrobacteraceae</taxon>
        <taxon>Bradyrhizobium</taxon>
    </lineage>
</organism>
<protein>
    <submittedName>
        <fullName evidence="2">Uncharacterized protein</fullName>
    </submittedName>
</protein>
<reference evidence="2 3" key="1">
    <citation type="submission" date="2018-03" db="EMBL/GenBank/DDBJ databases">
        <authorList>
            <person name="Gully D."/>
        </authorList>
    </citation>
    <scope>NUCLEOTIDE SEQUENCE [LARGE SCALE GENOMIC DNA]</scope>
    <source>
        <strain evidence="2">ORS3257</strain>
    </source>
</reference>
<feature type="region of interest" description="Disordered" evidence="1">
    <location>
        <begin position="1"/>
        <end position="27"/>
    </location>
</feature>
<dbReference type="KEGG" id="bvz:BRAD3257_6966"/>
<sequence>MSTAVRAITEAMPRSSSAQEKRPSPHAARSSFELRLNFKVAGYVCHERFQLFAFMLCSGGRFRNLARFWMRNLLWEARTRRDLRLMASSAAS</sequence>
<dbReference type="Proteomes" id="UP000246085">
    <property type="component" value="Chromosome BRAD3257"/>
</dbReference>
<evidence type="ECO:0000313" key="3">
    <source>
        <dbReference type="Proteomes" id="UP000246085"/>
    </source>
</evidence>
<dbReference type="EMBL" id="LS398110">
    <property type="protein sequence ID" value="SPP97827.1"/>
    <property type="molecule type" value="Genomic_DNA"/>
</dbReference>